<proteinExistence type="predicted"/>
<organism evidence="1 2">
    <name type="scientific">Akanthomyces muscarius</name>
    <name type="common">Entomopathogenic fungus</name>
    <name type="synonym">Lecanicillium muscarium</name>
    <dbReference type="NCBI Taxonomy" id="2231603"/>
    <lineage>
        <taxon>Eukaryota</taxon>
        <taxon>Fungi</taxon>
        <taxon>Dikarya</taxon>
        <taxon>Ascomycota</taxon>
        <taxon>Pezizomycotina</taxon>
        <taxon>Sordariomycetes</taxon>
        <taxon>Hypocreomycetidae</taxon>
        <taxon>Hypocreales</taxon>
        <taxon>Cordycipitaceae</taxon>
        <taxon>Akanthomyces</taxon>
    </lineage>
</organism>
<dbReference type="RefSeq" id="XP_056047921.1">
    <property type="nucleotide sequence ID" value="XM_056202552.1"/>
</dbReference>
<gene>
    <name evidence="1" type="ORF">LMH87_003141</name>
</gene>
<keyword evidence="2" id="KW-1185">Reference proteome</keyword>
<dbReference type="AlphaFoldDB" id="A0A9W8Q2Q5"/>
<comment type="caution">
    <text evidence="1">The sequence shown here is derived from an EMBL/GenBank/DDBJ whole genome shotgun (WGS) entry which is preliminary data.</text>
</comment>
<evidence type="ECO:0008006" key="3">
    <source>
        <dbReference type="Google" id="ProtNLM"/>
    </source>
</evidence>
<protein>
    <recommendedName>
        <fullName evidence="3">Triacylglycerol lipase</fullName>
    </recommendedName>
</protein>
<dbReference type="Proteomes" id="UP001144673">
    <property type="component" value="Chromosome 2"/>
</dbReference>
<evidence type="ECO:0000313" key="2">
    <source>
        <dbReference type="Proteomes" id="UP001144673"/>
    </source>
</evidence>
<dbReference type="GeneID" id="80890300"/>
<accession>A0A9W8Q2Q5</accession>
<dbReference type="KEGG" id="amus:LMH87_003141"/>
<sequence>MASKQARILAISIMNQPWFDEMYAPLVTGIQSKAEFQQTEDAASALRLLRQEPTPSAVLVTDQALTLPEHSALWDAVLDYVRTGGTAVVTCFFSSFVLPDNMKPFFARAGLNWARGSYHRTTLTVNKRTADAANVNAQKMPVSYSQKALFVSHVASGDMLYTTDKESVVQSTVFAPTSAHVTGETAVALAKVGSGKLGYVGDVNAEDGSHIVVLAICGLL</sequence>
<evidence type="ECO:0000313" key="1">
    <source>
        <dbReference type="EMBL" id="KAJ4144251.1"/>
    </source>
</evidence>
<name>A0A9W8Q2Q5_AKAMU</name>
<dbReference type="EMBL" id="JAJHUN010000011">
    <property type="protein sequence ID" value="KAJ4144251.1"/>
    <property type="molecule type" value="Genomic_DNA"/>
</dbReference>
<reference evidence="1" key="1">
    <citation type="journal article" date="2023" name="Access Microbiol">
        <title>De-novo genome assembly for Akanthomyces muscarius, a biocontrol agent of insect agricultural pests.</title>
        <authorList>
            <person name="Erdos Z."/>
            <person name="Studholme D.J."/>
            <person name="Raymond B."/>
            <person name="Sharma M."/>
        </authorList>
    </citation>
    <scope>NUCLEOTIDE SEQUENCE</scope>
    <source>
        <strain evidence="1">Ve6</strain>
    </source>
</reference>